<evidence type="ECO:0000256" key="5">
    <source>
        <dbReference type="SAM" id="Phobius"/>
    </source>
</evidence>
<dbReference type="Pfam" id="PF04479">
    <property type="entry name" value="RTA1"/>
    <property type="match status" value="1"/>
</dbReference>
<evidence type="ECO:0000256" key="4">
    <source>
        <dbReference type="ARBA" id="ARBA00023136"/>
    </source>
</evidence>
<dbReference type="PANTHER" id="PTHR31465">
    <property type="entry name" value="PROTEIN RTA1-RELATED"/>
    <property type="match status" value="1"/>
</dbReference>
<evidence type="ECO:0000313" key="6">
    <source>
        <dbReference type="EMBL" id="KAJ5211136.1"/>
    </source>
</evidence>
<dbReference type="EMBL" id="JAPQKP010000001">
    <property type="protein sequence ID" value="KAJ5211136.1"/>
    <property type="molecule type" value="Genomic_DNA"/>
</dbReference>
<sequence length="267" mass="29877">MLEIRAAKCTEVTPQCPAEGTIYGYAPDIVFSVEFCIIFGVCSLIQIGQMMRWRLWPFSISVILGSSTEVIGYFGRILLHKNPYSSAGFKTQLCTLTIAPAFWSAAIYLTLKHGVNVFGQQYSILRAKWYPYIFVTCDVISLILQGAGGGLAAAAKTQHDNDIGSNVMLAGIIWQVVTLTVFGLMSGQFLLRIKRAPKDGMTVEARRVWNSRSFWVFFWGILVAFFTTYIRCVYRTDVEVSSIAEMAGGWKNPIMQDEIDFIILESV</sequence>
<dbReference type="AlphaFoldDB" id="A0A9W9N0S5"/>
<keyword evidence="4 5" id="KW-0472">Membrane</keyword>
<organism evidence="6 7">
    <name type="scientific">Penicillium cf. griseofulvum</name>
    <dbReference type="NCBI Taxonomy" id="2972120"/>
    <lineage>
        <taxon>Eukaryota</taxon>
        <taxon>Fungi</taxon>
        <taxon>Dikarya</taxon>
        <taxon>Ascomycota</taxon>
        <taxon>Pezizomycotina</taxon>
        <taxon>Eurotiomycetes</taxon>
        <taxon>Eurotiomycetidae</taxon>
        <taxon>Eurotiales</taxon>
        <taxon>Aspergillaceae</taxon>
        <taxon>Penicillium</taxon>
    </lineage>
</organism>
<accession>A0A9W9N0S5</accession>
<evidence type="ECO:0008006" key="8">
    <source>
        <dbReference type="Google" id="ProtNLM"/>
    </source>
</evidence>
<comment type="caution">
    <text evidence="6">The sequence shown here is derived from an EMBL/GenBank/DDBJ whole genome shotgun (WGS) entry which is preliminary data.</text>
</comment>
<evidence type="ECO:0000256" key="3">
    <source>
        <dbReference type="ARBA" id="ARBA00022989"/>
    </source>
</evidence>
<feature type="transmembrane region" description="Helical" evidence="5">
    <location>
        <begin position="212"/>
        <end position="230"/>
    </location>
</feature>
<proteinExistence type="predicted"/>
<dbReference type="Proteomes" id="UP001150879">
    <property type="component" value="Unassembled WGS sequence"/>
</dbReference>
<dbReference type="InterPro" id="IPR007568">
    <property type="entry name" value="RTA1"/>
</dbReference>
<protein>
    <recommendedName>
        <fullName evidence="8">RTA1 domain protein</fullName>
    </recommendedName>
</protein>
<name>A0A9W9N0S5_9EURO</name>
<evidence type="ECO:0000256" key="1">
    <source>
        <dbReference type="ARBA" id="ARBA00004141"/>
    </source>
</evidence>
<feature type="transmembrane region" description="Helical" evidence="5">
    <location>
        <begin position="132"/>
        <end position="155"/>
    </location>
</feature>
<reference evidence="6" key="1">
    <citation type="submission" date="2022-11" db="EMBL/GenBank/DDBJ databases">
        <authorList>
            <person name="Petersen C."/>
        </authorList>
    </citation>
    <scope>NUCLEOTIDE SEQUENCE</scope>
    <source>
        <strain evidence="6">IBT 16849</strain>
    </source>
</reference>
<dbReference type="GO" id="GO:0005886">
    <property type="term" value="C:plasma membrane"/>
    <property type="evidence" value="ECO:0007669"/>
    <property type="project" value="TreeGrafter"/>
</dbReference>
<feature type="transmembrane region" description="Helical" evidence="5">
    <location>
        <begin position="167"/>
        <end position="191"/>
    </location>
</feature>
<feature type="transmembrane region" description="Helical" evidence="5">
    <location>
        <begin position="87"/>
        <end position="111"/>
    </location>
</feature>
<evidence type="ECO:0000313" key="7">
    <source>
        <dbReference type="Proteomes" id="UP001150879"/>
    </source>
</evidence>
<dbReference type="OrthoDB" id="1844152at2759"/>
<reference evidence="6" key="2">
    <citation type="journal article" date="2023" name="IMA Fungus">
        <title>Comparative genomic study of the Penicillium genus elucidates a diverse pangenome and 15 lateral gene transfer events.</title>
        <authorList>
            <person name="Petersen C."/>
            <person name="Sorensen T."/>
            <person name="Nielsen M.R."/>
            <person name="Sondergaard T.E."/>
            <person name="Sorensen J.L."/>
            <person name="Fitzpatrick D.A."/>
            <person name="Frisvad J.C."/>
            <person name="Nielsen K.L."/>
        </authorList>
    </citation>
    <scope>NUCLEOTIDE SEQUENCE</scope>
    <source>
        <strain evidence="6">IBT 16849</strain>
    </source>
</reference>
<evidence type="ECO:0000256" key="2">
    <source>
        <dbReference type="ARBA" id="ARBA00022692"/>
    </source>
</evidence>
<comment type="subcellular location">
    <subcellularLocation>
        <location evidence="1">Membrane</location>
        <topology evidence="1">Multi-pass membrane protein</topology>
    </subcellularLocation>
</comment>
<feature type="transmembrane region" description="Helical" evidence="5">
    <location>
        <begin position="55"/>
        <end position="75"/>
    </location>
</feature>
<keyword evidence="3 5" id="KW-1133">Transmembrane helix</keyword>
<dbReference type="PANTHER" id="PTHR31465:SF8">
    <property type="entry name" value="DOMAIN PROTEIN, PUTATIVE (AFU_ORTHOLOGUE AFUA_6G14140)-RELATED"/>
    <property type="match status" value="1"/>
</dbReference>
<keyword evidence="2 5" id="KW-0812">Transmembrane</keyword>
<feature type="transmembrane region" description="Helical" evidence="5">
    <location>
        <begin position="29"/>
        <end position="48"/>
    </location>
</feature>
<dbReference type="GO" id="GO:0000324">
    <property type="term" value="C:fungal-type vacuole"/>
    <property type="evidence" value="ECO:0007669"/>
    <property type="project" value="TreeGrafter"/>
</dbReference>
<gene>
    <name evidence="6" type="ORF">N7472_001275</name>
</gene>
<keyword evidence="7" id="KW-1185">Reference proteome</keyword>